<sequence length="718" mass="78413">MKQVLQYMNSGESKIVDVPIPQVRKNTALVRTAASLVSAGTERSLVEFGEKNLLQKATSRPDLMKQVMDKAKREGVFSTLESTFNRLDQPLVLGYSSAGTIVEVGEGLVGFQVGERVVCAGGNHAVHAEYAVIPQNLLAHLPDDIPFESACFATLGAIALNGIRLAHLEIGNQVAVIGLGLLGLLTARLVEANGCQVTGIEPSPQRVEFARKAGIQAYHRDDILPATASLTQNRGFDAVLICAATSSNDTVQLAGEIARDRGYVISLGVVGLNIPRKPFYEKEIHFQVSRSSGPGRYDPVYEEAGIDYPLGYVRWTEGRNLQAFVQLLQSSKLKVADLITHQFAIEDAAKAYGIIAGKTDEAYLGIVLTYPHTNGDKKEQKERVEVNAQRMYHSTIKVGAIGAGNYAKATFLPVMQKSLNVDLVAIASINGVNAQHAAQKFGFEYASSSAETILNDETINTVVIMTRHQDHADFTLKALHNGKHVYCEKPLALTLEELDKIEIQLEKKSSPLLMVGFNRRFAPLSVQLKKFFLTRKEPLYAHYTVNAGYLPSNHWLHDPVEGGGRIIGEGCHFIDYLTFLVGDTPVNVHAAALADQGKYHHDNMLLTLEFKDGSVGSIAYLANGDKSFPKERVEVFSGGKVAVLHDYRSLDLTTDGHTHTIRPHSRQDKGHQAAWGAFLQCIREGSEPPIPYNQLVAVSRAAIITMKAAAEKKTISLG</sequence>
<comment type="caution">
    <text evidence="6">The sequence shown here is derived from an EMBL/GenBank/DDBJ whole genome shotgun (WGS) entry which is preliminary data.</text>
</comment>
<dbReference type="InterPro" id="IPR000683">
    <property type="entry name" value="Gfo/Idh/MocA-like_OxRdtase_N"/>
</dbReference>
<comment type="similarity">
    <text evidence="1">Belongs to the Gfo/Idh/MocA family.</text>
</comment>
<name>A0A101FYN8_9CHLR</name>
<feature type="domain" description="Gfo/Idh/MocA-like oxidoreductase C-terminal" evidence="4">
    <location>
        <begin position="538"/>
        <end position="666"/>
    </location>
</feature>
<dbReference type="EMBL" id="LGFU01000003">
    <property type="protein sequence ID" value="KUK46942.1"/>
    <property type="molecule type" value="Genomic_DNA"/>
</dbReference>
<evidence type="ECO:0000313" key="6">
    <source>
        <dbReference type="EMBL" id="KUK46942.1"/>
    </source>
</evidence>
<protein>
    <submittedName>
        <fullName evidence="6">Putative oxidoreductase</fullName>
    </submittedName>
</protein>
<feature type="domain" description="Alcohol dehydrogenase-like N-terminal" evidence="5">
    <location>
        <begin position="85"/>
        <end position="143"/>
    </location>
</feature>
<dbReference type="PANTHER" id="PTHR43377">
    <property type="entry name" value="BILIVERDIN REDUCTASE A"/>
    <property type="match status" value="1"/>
</dbReference>
<dbReference type="SUPFAM" id="SSF50129">
    <property type="entry name" value="GroES-like"/>
    <property type="match status" value="1"/>
</dbReference>
<dbReference type="InterPro" id="IPR013154">
    <property type="entry name" value="ADH-like_N"/>
</dbReference>
<dbReference type="InterPro" id="IPR004104">
    <property type="entry name" value="Gfo/Idh/MocA-like_OxRdtase_C"/>
</dbReference>
<dbReference type="Pfam" id="PF00107">
    <property type="entry name" value="ADH_zinc_N"/>
    <property type="match status" value="1"/>
</dbReference>
<dbReference type="Gene3D" id="3.40.50.720">
    <property type="entry name" value="NAD(P)-binding Rossmann-like Domain"/>
    <property type="match status" value="2"/>
</dbReference>
<dbReference type="CDD" id="cd08255">
    <property type="entry name" value="2-desacetyl-2-hydroxyethyl_bacteriochlorophyllide_like"/>
    <property type="match status" value="1"/>
</dbReference>
<dbReference type="InterPro" id="IPR013149">
    <property type="entry name" value="ADH-like_C"/>
</dbReference>
<dbReference type="GO" id="GO:0000166">
    <property type="term" value="F:nucleotide binding"/>
    <property type="evidence" value="ECO:0007669"/>
    <property type="project" value="InterPro"/>
</dbReference>
<evidence type="ECO:0000313" key="7">
    <source>
        <dbReference type="Proteomes" id="UP000064249"/>
    </source>
</evidence>
<dbReference type="InterPro" id="IPR051450">
    <property type="entry name" value="Gfo/Idh/MocA_Oxidoreductases"/>
</dbReference>
<dbReference type="SUPFAM" id="SSF51735">
    <property type="entry name" value="NAD(P)-binding Rossmann-fold domains"/>
    <property type="match status" value="2"/>
</dbReference>
<reference evidence="6 7" key="1">
    <citation type="journal article" date="2015" name="MBio">
        <title>Genome-Resolved Metagenomic Analysis Reveals Roles for Candidate Phyla and Other Microbial Community Members in Biogeochemical Transformations in Oil Reservoirs.</title>
        <authorList>
            <person name="Hu P."/>
            <person name="Tom L."/>
            <person name="Singh A."/>
            <person name="Thomas B.C."/>
            <person name="Baker B.J."/>
            <person name="Piceno Y.M."/>
            <person name="Andersen G.L."/>
            <person name="Banfield J.F."/>
        </authorList>
    </citation>
    <scope>NUCLEOTIDE SEQUENCE [LARGE SCALE GENOMIC DNA]</scope>
    <source>
        <strain evidence="6">46_16</strain>
    </source>
</reference>
<gene>
    <name evidence="6" type="ORF">XD73_0139</name>
</gene>
<dbReference type="PATRIC" id="fig|167964.4.peg.489"/>
<dbReference type="Pfam" id="PF01408">
    <property type="entry name" value="GFO_IDH_MocA"/>
    <property type="match status" value="1"/>
</dbReference>
<dbReference type="Gene3D" id="3.30.360.10">
    <property type="entry name" value="Dihydrodipicolinate Reductase, domain 2"/>
    <property type="match status" value="1"/>
</dbReference>
<dbReference type="Pfam" id="PF08240">
    <property type="entry name" value="ADH_N"/>
    <property type="match status" value="1"/>
</dbReference>
<evidence type="ECO:0000259" key="2">
    <source>
        <dbReference type="Pfam" id="PF00107"/>
    </source>
</evidence>
<dbReference type="Pfam" id="PF02894">
    <property type="entry name" value="GFO_IDH_MocA_C"/>
    <property type="match status" value="1"/>
</dbReference>
<proteinExistence type="inferred from homology"/>
<dbReference type="SUPFAM" id="SSF55347">
    <property type="entry name" value="Glyceraldehyde-3-phosphate dehydrogenase-like, C-terminal domain"/>
    <property type="match status" value="1"/>
</dbReference>
<evidence type="ECO:0000259" key="4">
    <source>
        <dbReference type="Pfam" id="PF02894"/>
    </source>
</evidence>
<dbReference type="InterPro" id="IPR036291">
    <property type="entry name" value="NAD(P)-bd_dom_sf"/>
</dbReference>
<feature type="domain" description="Gfo/Idh/MocA-like oxidoreductase N-terminal" evidence="3">
    <location>
        <begin position="396"/>
        <end position="517"/>
    </location>
</feature>
<dbReference type="AlphaFoldDB" id="A0A101FYN8"/>
<dbReference type="Proteomes" id="UP000064249">
    <property type="component" value="Unassembled WGS sequence"/>
</dbReference>
<dbReference type="Gene3D" id="3.90.180.10">
    <property type="entry name" value="Medium-chain alcohol dehydrogenases, catalytic domain"/>
    <property type="match status" value="1"/>
</dbReference>
<dbReference type="PANTHER" id="PTHR43377:SF1">
    <property type="entry name" value="BILIVERDIN REDUCTASE A"/>
    <property type="match status" value="1"/>
</dbReference>
<accession>A0A101FYN8</accession>
<evidence type="ECO:0000256" key="1">
    <source>
        <dbReference type="ARBA" id="ARBA00010928"/>
    </source>
</evidence>
<organism evidence="6 7">
    <name type="scientific">Anaerolinea thermophila</name>
    <dbReference type="NCBI Taxonomy" id="167964"/>
    <lineage>
        <taxon>Bacteria</taxon>
        <taxon>Bacillati</taxon>
        <taxon>Chloroflexota</taxon>
        <taxon>Anaerolineae</taxon>
        <taxon>Anaerolineales</taxon>
        <taxon>Anaerolineaceae</taxon>
        <taxon>Anaerolinea</taxon>
    </lineage>
</organism>
<evidence type="ECO:0000259" key="3">
    <source>
        <dbReference type="Pfam" id="PF01408"/>
    </source>
</evidence>
<feature type="domain" description="Alcohol dehydrogenase-like C-terminal" evidence="2">
    <location>
        <begin position="182"/>
        <end position="298"/>
    </location>
</feature>
<evidence type="ECO:0000259" key="5">
    <source>
        <dbReference type="Pfam" id="PF08240"/>
    </source>
</evidence>
<dbReference type="InterPro" id="IPR011032">
    <property type="entry name" value="GroES-like_sf"/>
</dbReference>